<comment type="caution">
    <text evidence="9">The sequence shown here is derived from an EMBL/GenBank/DDBJ whole genome shotgun (WGS) entry which is preliminary data.</text>
</comment>
<dbReference type="InterPro" id="IPR039425">
    <property type="entry name" value="RNA_pol_sigma-70-like"/>
</dbReference>
<dbReference type="InterPro" id="IPR013249">
    <property type="entry name" value="RNA_pol_sigma70_r4_t2"/>
</dbReference>
<evidence type="ECO:0000256" key="5">
    <source>
        <dbReference type="ARBA" id="ARBA00023163"/>
    </source>
</evidence>
<evidence type="ECO:0000313" key="9">
    <source>
        <dbReference type="EMBL" id="HEN14737.1"/>
    </source>
</evidence>
<dbReference type="Pfam" id="PF04542">
    <property type="entry name" value="Sigma70_r2"/>
    <property type="match status" value="1"/>
</dbReference>
<organism evidence="9">
    <name type="scientific">Schlesneria paludicola</name>
    <dbReference type="NCBI Taxonomy" id="360056"/>
    <lineage>
        <taxon>Bacteria</taxon>
        <taxon>Pseudomonadati</taxon>
        <taxon>Planctomycetota</taxon>
        <taxon>Planctomycetia</taxon>
        <taxon>Planctomycetales</taxon>
        <taxon>Planctomycetaceae</taxon>
        <taxon>Schlesneria</taxon>
    </lineage>
</organism>
<dbReference type="SUPFAM" id="SSF88659">
    <property type="entry name" value="Sigma3 and sigma4 domains of RNA polymerase sigma factors"/>
    <property type="match status" value="1"/>
</dbReference>
<dbReference type="Pfam" id="PF08281">
    <property type="entry name" value="Sigma70_r4_2"/>
    <property type="match status" value="1"/>
</dbReference>
<evidence type="ECO:0000256" key="4">
    <source>
        <dbReference type="ARBA" id="ARBA00023125"/>
    </source>
</evidence>
<accession>A0A7C2PG34</accession>
<feature type="domain" description="RNA polymerase sigma factor 70 region 4 type 2" evidence="8">
    <location>
        <begin position="126"/>
        <end position="176"/>
    </location>
</feature>
<name>A0A7C2PG34_9PLAN</name>
<evidence type="ECO:0000256" key="6">
    <source>
        <dbReference type="RuleBase" id="RU000716"/>
    </source>
</evidence>
<dbReference type="GO" id="GO:0006352">
    <property type="term" value="P:DNA-templated transcription initiation"/>
    <property type="evidence" value="ECO:0007669"/>
    <property type="project" value="InterPro"/>
</dbReference>
<dbReference type="SUPFAM" id="SSF88946">
    <property type="entry name" value="Sigma2 domain of RNA polymerase sigma factors"/>
    <property type="match status" value="1"/>
</dbReference>
<dbReference type="EMBL" id="DSOK01000138">
    <property type="protein sequence ID" value="HEN14737.1"/>
    <property type="molecule type" value="Genomic_DNA"/>
</dbReference>
<dbReference type="GO" id="GO:0016987">
    <property type="term" value="F:sigma factor activity"/>
    <property type="evidence" value="ECO:0007669"/>
    <property type="project" value="UniProtKB-KW"/>
</dbReference>
<comment type="similarity">
    <text evidence="1 6">Belongs to the sigma-70 factor family. ECF subfamily.</text>
</comment>
<keyword evidence="5 6" id="KW-0804">Transcription</keyword>
<feature type="domain" description="RNA polymerase sigma-70 region 2" evidence="7">
    <location>
        <begin position="23"/>
        <end position="87"/>
    </location>
</feature>
<sequence length="188" mass="21029">MPDSDEILMRLAQEGRTDAFEELVRRYRGALLRVAWSKLGDAAAAEDVVQEALLAAYAARHTFNPQFAFRTWLWTIALRLCQRQWKRVKSPSQNGGMIEPAQVDSLPGLAETGLDQLLRSERVDVLHRALNALPEPQADALRLRFFGGLPYEDIAAAMQSSVSGAKQRVKLGLERLAVQLRQWSGTES</sequence>
<dbReference type="InterPro" id="IPR013325">
    <property type="entry name" value="RNA_pol_sigma_r2"/>
</dbReference>
<evidence type="ECO:0000256" key="2">
    <source>
        <dbReference type="ARBA" id="ARBA00023015"/>
    </source>
</evidence>
<dbReference type="PROSITE" id="PS01063">
    <property type="entry name" value="SIGMA70_ECF"/>
    <property type="match status" value="1"/>
</dbReference>
<evidence type="ECO:0000259" key="8">
    <source>
        <dbReference type="Pfam" id="PF08281"/>
    </source>
</evidence>
<dbReference type="InterPro" id="IPR007627">
    <property type="entry name" value="RNA_pol_sigma70_r2"/>
</dbReference>
<dbReference type="AlphaFoldDB" id="A0A7C2PG34"/>
<evidence type="ECO:0000259" key="7">
    <source>
        <dbReference type="Pfam" id="PF04542"/>
    </source>
</evidence>
<dbReference type="Gene3D" id="1.10.1740.10">
    <property type="match status" value="1"/>
</dbReference>
<dbReference type="PANTHER" id="PTHR43133:SF53">
    <property type="entry name" value="ECF RNA POLYMERASE SIGMA-E FACTOR"/>
    <property type="match status" value="1"/>
</dbReference>
<dbReference type="PANTHER" id="PTHR43133">
    <property type="entry name" value="RNA POLYMERASE ECF-TYPE SIGMA FACTO"/>
    <property type="match status" value="1"/>
</dbReference>
<dbReference type="InterPro" id="IPR000838">
    <property type="entry name" value="RNA_pol_sigma70_ECF_CS"/>
</dbReference>
<keyword evidence="4 6" id="KW-0238">DNA-binding</keyword>
<dbReference type="NCBIfam" id="TIGR02937">
    <property type="entry name" value="sigma70-ECF"/>
    <property type="match status" value="1"/>
</dbReference>
<dbReference type="InterPro" id="IPR036388">
    <property type="entry name" value="WH-like_DNA-bd_sf"/>
</dbReference>
<dbReference type="Gene3D" id="1.10.10.10">
    <property type="entry name" value="Winged helix-like DNA-binding domain superfamily/Winged helix DNA-binding domain"/>
    <property type="match status" value="1"/>
</dbReference>
<dbReference type="CDD" id="cd06171">
    <property type="entry name" value="Sigma70_r4"/>
    <property type="match status" value="1"/>
</dbReference>
<keyword evidence="3 6" id="KW-0731">Sigma factor</keyword>
<evidence type="ECO:0000256" key="1">
    <source>
        <dbReference type="ARBA" id="ARBA00010641"/>
    </source>
</evidence>
<dbReference type="GO" id="GO:0003677">
    <property type="term" value="F:DNA binding"/>
    <property type="evidence" value="ECO:0007669"/>
    <property type="project" value="UniProtKB-KW"/>
</dbReference>
<reference evidence="9" key="1">
    <citation type="journal article" date="2020" name="mSystems">
        <title>Genome- and Community-Level Interaction Insights into Carbon Utilization and Element Cycling Functions of Hydrothermarchaeota in Hydrothermal Sediment.</title>
        <authorList>
            <person name="Zhou Z."/>
            <person name="Liu Y."/>
            <person name="Xu W."/>
            <person name="Pan J."/>
            <person name="Luo Z.H."/>
            <person name="Li M."/>
        </authorList>
    </citation>
    <scope>NUCLEOTIDE SEQUENCE [LARGE SCALE GENOMIC DNA]</scope>
    <source>
        <strain evidence="9">SpSt-339</strain>
    </source>
</reference>
<dbReference type="InterPro" id="IPR014284">
    <property type="entry name" value="RNA_pol_sigma-70_dom"/>
</dbReference>
<dbReference type="InterPro" id="IPR013324">
    <property type="entry name" value="RNA_pol_sigma_r3/r4-like"/>
</dbReference>
<protein>
    <recommendedName>
        <fullName evidence="6">RNA polymerase sigma factor</fullName>
    </recommendedName>
</protein>
<gene>
    <name evidence="9" type="ORF">ENQ76_04615</name>
</gene>
<evidence type="ECO:0000256" key="3">
    <source>
        <dbReference type="ARBA" id="ARBA00023082"/>
    </source>
</evidence>
<keyword evidence="2 6" id="KW-0805">Transcription regulation</keyword>
<proteinExistence type="inferred from homology"/>